<reference evidence="2 3" key="1">
    <citation type="submission" date="2017-09" db="EMBL/GenBank/DDBJ databases">
        <title>Reassesment of A. cryaerophilus.</title>
        <authorList>
            <person name="Perez-Cataluna A."/>
            <person name="Collado L."/>
            <person name="Salgado O."/>
            <person name="Lefinanco V."/>
            <person name="Figueras M.J."/>
        </authorList>
    </citation>
    <scope>NUCLEOTIDE SEQUENCE [LARGE SCALE GENOMIC DNA]</scope>
    <source>
        <strain evidence="2 3">LMG 10229</strain>
    </source>
</reference>
<name>A0A2S9TMU8_9BACT</name>
<evidence type="ECO:0000259" key="1">
    <source>
        <dbReference type="Pfam" id="PF07728"/>
    </source>
</evidence>
<feature type="domain" description="ATPase dynein-related AAA" evidence="1">
    <location>
        <begin position="244"/>
        <end position="439"/>
    </location>
</feature>
<dbReference type="InterPro" id="IPR011704">
    <property type="entry name" value="ATPase_dyneun-rel_AAA"/>
</dbReference>
<dbReference type="GO" id="GO:0005524">
    <property type="term" value="F:ATP binding"/>
    <property type="evidence" value="ECO:0007669"/>
    <property type="project" value="InterPro"/>
</dbReference>
<dbReference type="GO" id="GO:0016887">
    <property type="term" value="F:ATP hydrolysis activity"/>
    <property type="evidence" value="ECO:0007669"/>
    <property type="project" value="InterPro"/>
</dbReference>
<proteinExistence type="predicted"/>
<dbReference type="Gene3D" id="3.40.50.300">
    <property type="entry name" value="P-loop containing nucleotide triphosphate hydrolases"/>
    <property type="match status" value="1"/>
</dbReference>
<evidence type="ECO:0000313" key="3">
    <source>
        <dbReference type="Proteomes" id="UP000238811"/>
    </source>
</evidence>
<dbReference type="AlphaFoldDB" id="A0A2S9TMU8"/>
<dbReference type="InterPro" id="IPR027417">
    <property type="entry name" value="P-loop_NTPase"/>
</dbReference>
<sequence>MSEKYGYLKSQWDKYFTEINSDLKKENDISFQSFSKKIKDSKLTLEEYTNRKNHNEVQEDYLCTFIENSSSKIYGSTSAGNAKYFGIKFNDDNETYYISRVINGDEEQLKATKEEAIIKFEKFILPELREICAELTDNNKDEIFKKVENENKISSKVMLRKIVAINNPGKFLYIYSDDAINTIYSFFIENEENKTNIEKNYLLTSNLKDIFQKKDNEDDNFYLIRLSRFIWSIFGSTINLESKNMILHGAPGTGKSYTIKNTVKNIILKQGGNIDEQLVFTQFHPSYSYEDFIDGIKPSGIDEKTGQLQFELKNGNFKELCRIAVQKLLEERKAKKKDEELTKFFFVADEINRAELSRVFGELLICLEDDYRIDFDNKGNIKKEESLITLQNASLDKNPVYKKGDKNYFGVPVNIYFLGTMNDIDRSVDSFDMALRRRFFWKEIRCNYDYIDSLFDNKGYRNICEELNEYITGYSKEKLNGNFTKVDKIKEKETLKLGTSYELGHAYFKNIKAVNNSEIEKLWNSKISPLLKEYLRAEYSQDEIINKLKEAKEIFTLPKENKSDTNS</sequence>
<gene>
    <name evidence="2" type="ORF">CJ668_07880</name>
</gene>
<dbReference type="InterPro" id="IPR052934">
    <property type="entry name" value="Methyl-DNA_Rec/Restrict_Enz"/>
</dbReference>
<evidence type="ECO:0000313" key="2">
    <source>
        <dbReference type="EMBL" id="PRN00164.1"/>
    </source>
</evidence>
<dbReference type="PANTHER" id="PTHR37291:SF1">
    <property type="entry name" value="TYPE IV METHYL-DIRECTED RESTRICTION ENZYME ECOKMCRB SUBUNIT"/>
    <property type="match status" value="1"/>
</dbReference>
<protein>
    <recommendedName>
        <fullName evidence="1">ATPase dynein-related AAA domain-containing protein</fullName>
    </recommendedName>
</protein>
<dbReference type="Pfam" id="PF07728">
    <property type="entry name" value="AAA_5"/>
    <property type="match status" value="1"/>
</dbReference>
<dbReference type="EMBL" id="NXGD01000008">
    <property type="protein sequence ID" value="PRN00164.1"/>
    <property type="molecule type" value="Genomic_DNA"/>
</dbReference>
<dbReference type="Proteomes" id="UP000238811">
    <property type="component" value="Unassembled WGS sequence"/>
</dbReference>
<organism evidence="2 3">
    <name type="scientific">Aliarcobacter cryaerophilus</name>
    <dbReference type="NCBI Taxonomy" id="28198"/>
    <lineage>
        <taxon>Bacteria</taxon>
        <taxon>Pseudomonadati</taxon>
        <taxon>Campylobacterota</taxon>
        <taxon>Epsilonproteobacteria</taxon>
        <taxon>Campylobacterales</taxon>
        <taxon>Arcobacteraceae</taxon>
        <taxon>Aliarcobacter</taxon>
    </lineage>
</organism>
<accession>A0A2S9TMU8</accession>
<comment type="caution">
    <text evidence="2">The sequence shown here is derived from an EMBL/GenBank/DDBJ whole genome shotgun (WGS) entry which is preliminary data.</text>
</comment>
<dbReference type="SUPFAM" id="SSF52540">
    <property type="entry name" value="P-loop containing nucleoside triphosphate hydrolases"/>
    <property type="match status" value="1"/>
</dbReference>
<dbReference type="PANTHER" id="PTHR37291">
    <property type="entry name" value="5-METHYLCYTOSINE-SPECIFIC RESTRICTION ENZYME B"/>
    <property type="match status" value="1"/>
</dbReference>